<dbReference type="SUPFAM" id="SSF48403">
    <property type="entry name" value="Ankyrin repeat"/>
    <property type="match status" value="3"/>
</dbReference>
<accession>A0ABR2GSB0</accession>
<reference evidence="4 5" key="1">
    <citation type="submission" date="2024-04" db="EMBL/GenBank/DDBJ databases">
        <title>Tritrichomonas musculus Genome.</title>
        <authorList>
            <person name="Alves-Ferreira E."/>
            <person name="Grigg M."/>
            <person name="Lorenzi H."/>
            <person name="Galac M."/>
        </authorList>
    </citation>
    <scope>NUCLEOTIDE SEQUENCE [LARGE SCALE GENOMIC DNA]</scope>
    <source>
        <strain evidence="4 5">EAF2021</strain>
    </source>
</reference>
<evidence type="ECO:0000313" key="4">
    <source>
        <dbReference type="EMBL" id="KAK8836809.1"/>
    </source>
</evidence>
<dbReference type="InterPro" id="IPR002110">
    <property type="entry name" value="Ankyrin_rpt"/>
</dbReference>
<protein>
    <recommendedName>
        <fullName evidence="6">Ankyrin</fullName>
    </recommendedName>
</protein>
<keyword evidence="1" id="KW-0677">Repeat</keyword>
<comment type="caution">
    <text evidence="4">The sequence shown here is derived from an EMBL/GenBank/DDBJ whole genome shotgun (WGS) entry which is preliminary data.</text>
</comment>
<feature type="region of interest" description="Disordered" evidence="3">
    <location>
        <begin position="217"/>
        <end position="247"/>
    </location>
</feature>
<keyword evidence="2" id="KW-0040">ANK repeat</keyword>
<evidence type="ECO:0000256" key="2">
    <source>
        <dbReference type="ARBA" id="ARBA00023043"/>
    </source>
</evidence>
<dbReference type="InterPro" id="IPR036770">
    <property type="entry name" value="Ankyrin_rpt-contain_sf"/>
</dbReference>
<dbReference type="PANTHER" id="PTHR24126">
    <property type="entry name" value="ANKYRIN REPEAT, PH AND SEC7 DOMAIN CONTAINING PROTEIN SECG-RELATED"/>
    <property type="match status" value="1"/>
</dbReference>
<keyword evidence="5" id="KW-1185">Reference proteome</keyword>
<name>A0ABR2GSB0_9EUKA</name>
<dbReference type="Proteomes" id="UP001470230">
    <property type="component" value="Unassembled WGS sequence"/>
</dbReference>
<dbReference type="Pfam" id="PF12796">
    <property type="entry name" value="Ank_2"/>
    <property type="match status" value="3"/>
</dbReference>
<dbReference type="PROSITE" id="PS00018">
    <property type="entry name" value="EF_HAND_1"/>
    <property type="match status" value="1"/>
</dbReference>
<dbReference type="Pfam" id="PF00023">
    <property type="entry name" value="Ank"/>
    <property type="match status" value="2"/>
</dbReference>
<gene>
    <name evidence="4" type="ORF">M9Y10_037331</name>
</gene>
<evidence type="ECO:0000256" key="3">
    <source>
        <dbReference type="SAM" id="MobiDB-lite"/>
    </source>
</evidence>
<sequence>MTIHKYLEEMKSIQSNILYFLDEEHNIEENNQNLLLDLEKIGEDHQKFKLFLNLISNIANNHCNYPNLISKIEKILGLLKDYIKKYISNSELFDIFKNNKRILLFLINEKLYTVDQNFVDTLLNRQYENCNYLQYFEPEITPFINDEWLDKCYNLDYLFWTKKINDRDKCINNEKIDQNDTEKLIYDGKELTFDDFDDDNIHKPTNPINIQNYIDDDDEKKVNESQTKLQNYTDEEEEEGKKGGNIYYKDDDDEKIKFLKIDQNDTEKEGEEEEEKFIELRKIGQNDTEKEEEEEEEKFIELRKIGQNDTEKEEEEEEEKFIELRKIGQNDTEKEGEEEEEKFIELRKIGQNDSPICKLIREDNIKEFIIYINKNGINLNSDIRKSIYETNPFLLSQYYTNLIQYAAFFGSIQIFKYLRQNGVEIEPSIWLYAIHGKNSEIIHIIEDEKISPNDESYIECLKGSIKCHHNDIANYILNFYLNESDKNSYLPCCYQYYNFTFLDDDDIINHSNLQYLIEYNYFTFCEYCLQQQQQNDEKINESIKKSFYSFIAKNINIDLIKLLLSLPYSIIDVNELRKNVKLPYLDYQNINSKKTALYLAVENENIEIVKILLSHKDIDVNILNESNAEYTRGRSDEYFSYTDYKTKNKKRTALYLAVLKENTEIIKLLLENKRIDVNIINTSTFDTAWDKGDVYFTEYKKERTALYLAVQKRNIEIINLLLSHNNIDVNILNSIYFINDKQNDFVFNDNDSQSSDFNDEINYIWNQPKGNEKDYKHTALCLAILNQDIEIIDLLLKNKNIDLNKNNQIDGNELNALHLSVKLGYIEIVKKLISFDSININALCKYNSSDKKTALFIATELKNIEIIKVLLSSEKIDVNIINEIDIYYYQCSSKNIIRSICSKKTVLYFAVEKGYNKIVKILLSNNKIDVNVVNHITIEDKELNINKKHKIRTVLHLAVKKENIDIIKDLLDRKDINRDILDEKKKKAIDYVQNDQIIQLLSK</sequence>
<dbReference type="InterPro" id="IPR018247">
    <property type="entry name" value="EF_Hand_1_Ca_BS"/>
</dbReference>
<organism evidence="4 5">
    <name type="scientific">Tritrichomonas musculus</name>
    <dbReference type="NCBI Taxonomy" id="1915356"/>
    <lineage>
        <taxon>Eukaryota</taxon>
        <taxon>Metamonada</taxon>
        <taxon>Parabasalia</taxon>
        <taxon>Tritrichomonadida</taxon>
        <taxon>Tritrichomonadidae</taxon>
        <taxon>Tritrichomonas</taxon>
    </lineage>
</organism>
<evidence type="ECO:0000256" key="1">
    <source>
        <dbReference type="ARBA" id="ARBA00022737"/>
    </source>
</evidence>
<dbReference type="SMART" id="SM00248">
    <property type="entry name" value="ANK"/>
    <property type="match status" value="9"/>
</dbReference>
<proteinExistence type="predicted"/>
<dbReference type="Gene3D" id="1.25.40.20">
    <property type="entry name" value="Ankyrin repeat-containing domain"/>
    <property type="match status" value="3"/>
</dbReference>
<evidence type="ECO:0000313" key="5">
    <source>
        <dbReference type="Proteomes" id="UP001470230"/>
    </source>
</evidence>
<dbReference type="EMBL" id="JAPFFF010000063">
    <property type="protein sequence ID" value="KAK8836809.1"/>
    <property type="molecule type" value="Genomic_DNA"/>
</dbReference>
<evidence type="ECO:0008006" key="6">
    <source>
        <dbReference type="Google" id="ProtNLM"/>
    </source>
</evidence>